<dbReference type="NCBIfam" id="TIGR03082">
    <property type="entry name" value="Gneg_AbrB_dup"/>
    <property type="match status" value="2"/>
</dbReference>
<accession>U4Q9K0</accession>
<name>U4Q9K0_TEPAE</name>
<dbReference type="Pfam" id="PF05145">
    <property type="entry name" value="AbrB"/>
    <property type="match status" value="2"/>
</dbReference>
<protein>
    <submittedName>
        <fullName evidence="2">Membrane protein AbrB duplication</fullName>
    </submittedName>
</protein>
<gene>
    <name evidence="2" type="ordered locus">TEPIRE1_2453</name>
</gene>
<dbReference type="EMBL" id="HF563609">
    <property type="protein sequence ID" value="CDI40999.1"/>
    <property type="molecule type" value="Genomic_DNA"/>
</dbReference>
<dbReference type="InterPro" id="IPR017516">
    <property type="entry name" value="AbrB_dup"/>
</dbReference>
<sequence length="354" mass="38431">MVNLCLTFLVGLIFGYFFYKIRVPGGMMVGAIIGVATLNIFFGRAYMPSYAKYAAQITAGAFIGCSVEKNDIFQLKKLIKPALFILTVLLLLNLTIGFLIYFISPLDLLTSMMSCIPGGMNDIPIISADMGADAPKVVVMQFIRMAAGIGLFPSLISIVASRQNKKINDDLQLNTSKSIKEQAISLDFNTKSAFVRTAAVATVCGIIGKLLNIPAGILIFSMIGVGYYKLRFDNAFMPMWTKRIAQVLSGAYIGCCISFSDVKELKYLVIPALLLLIGYFSTCILGGKILSKYFNMSTKEAMLALTPAGASDMALISSDLGIHSTDLNVLQVIRLVVVVSVFPQIINIIVKLFG</sequence>
<organism evidence="2 3">
    <name type="scientific">Tepidanaerobacter acetatoxydans (strain DSM 21804 / JCM 16047 / Re1)</name>
    <dbReference type="NCBI Taxonomy" id="1209989"/>
    <lineage>
        <taxon>Bacteria</taxon>
        <taxon>Bacillati</taxon>
        <taxon>Bacillota</taxon>
        <taxon>Clostridia</taxon>
        <taxon>Thermosediminibacterales</taxon>
        <taxon>Tepidanaerobacteraceae</taxon>
        <taxon>Tepidanaerobacter</taxon>
    </lineage>
</organism>
<feature type="transmembrane region" description="Helical" evidence="1">
    <location>
        <begin position="142"/>
        <end position="160"/>
    </location>
</feature>
<feature type="transmembrane region" description="Helical" evidence="1">
    <location>
        <begin position="329"/>
        <end position="350"/>
    </location>
</feature>
<keyword evidence="1" id="KW-0812">Transmembrane</keyword>
<dbReference type="PANTHER" id="PTHR38457:SF1">
    <property type="entry name" value="REGULATOR ABRB-RELATED"/>
    <property type="match status" value="1"/>
</dbReference>
<dbReference type="GO" id="GO:0010468">
    <property type="term" value="P:regulation of gene expression"/>
    <property type="evidence" value="ECO:0007669"/>
    <property type="project" value="InterPro"/>
</dbReference>
<dbReference type="KEGG" id="tae:TepiRe1_2453"/>
<evidence type="ECO:0000313" key="3">
    <source>
        <dbReference type="Proteomes" id="UP000010802"/>
    </source>
</evidence>
<reference evidence="3" key="1">
    <citation type="journal article" date="2013" name="Genome Announc.">
        <title>First genome sequence of a syntrophic acetate-oxidizing bacterium, Tepidanaerobacter acetatoxydans strain Re1.</title>
        <authorList>
            <person name="Manzoor S."/>
            <person name="Bongcam-Rudloff E."/>
            <person name="Schnurer A."/>
            <person name="Muller B."/>
        </authorList>
    </citation>
    <scope>NUCLEOTIDE SEQUENCE [LARGE SCALE GENOMIC DNA]</scope>
    <source>
        <strain evidence="3">Re1</strain>
    </source>
</reference>
<feature type="transmembrane region" description="Helical" evidence="1">
    <location>
        <begin position="210"/>
        <end position="230"/>
    </location>
</feature>
<dbReference type="STRING" id="1209989.TepRe1_2283"/>
<dbReference type="AlphaFoldDB" id="U4Q9K0"/>
<keyword evidence="3" id="KW-1185">Reference proteome</keyword>
<keyword evidence="1" id="KW-0472">Membrane</keyword>
<dbReference type="PANTHER" id="PTHR38457">
    <property type="entry name" value="REGULATOR ABRB-RELATED"/>
    <property type="match status" value="1"/>
</dbReference>
<feature type="transmembrane region" description="Helical" evidence="1">
    <location>
        <begin position="82"/>
        <end position="103"/>
    </location>
</feature>
<evidence type="ECO:0000313" key="2">
    <source>
        <dbReference type="EMBL" id="CDI40999.1"/>
    </source>
</evidence>
<feature type="transmembrane region" description="Helical" evidence="1">
    <location>
        <begin position="25"/>
        <end position="42"/>
    </location>
</feature>
<dbReference type="eggNOG" id="COG3180">
    <property type="taxonomic scope" value="Bacteria"/>
</dbReference>
<dbReference type="GO" id="GO:0016020">
    <property type="term" value="C:membrane"/>
    <property type="evidence" value="ECO:0007669"/>
    <property type="project" value="InterPro"/>
</dbReference>
<dbReference type="RefSeq" id="WP_023211615.1">
    <property type="nucleotide sequence ID" value="NC_015519.1"/>
</dbReference>
<dbReference type="PIRSF" id="PIRSF038991">
    <property type="entry name" value="Protein_AbrB"/>
    <property type="match status" value="1"/>
</dbReference>
<dbReference type="InterPro" id="IPR007820">
    <property type="entry name" value="AbrB_fam"/>
</dbReference>
<dbReference type="HOGENOM" id="CLU_050210_1_0_9"/>
<feature type="transmembrane region" description="Helical" evidence="1">
    <location>
        <begin position="268"/>
        <end position="290"/>
    </location>
</feature>
<dbReference type="Proteomes" id="UP000010802">
    <property type="component" value="Chromosome"/>
</dbReference>
<evidence type="ECO:0000256" key="1">
    <source>
        <dbReference type="SAM" id="Phobius"/>
    </source>
</evidence>
<proteinExistence type="predicted"/>
<keyword evidence="1" id="KW-1133">Transmembrane helix</keyword>